<feature type="region of interest" description="Disordered" evidence="1">
    <location>
        <begin position="1"/>
        <end position="20"/>
    </location>
</feature>
<dbReference type="RefSeq" id="WP_345585114.1">
    <property type="nucleotide sequence ID" value="NZ_BAAAXF010000082.1"/>
</dbReference>
<feature type="compositionally biased region" description="Pro residues" evidence="1">
    <location>
        <begin position="350"/>
        <end position="362"/>
    </location>
</feature>
<keyword evidence="2" id="KW-0472">Membrane</keyword>
<reference evidence="4" key="1">
    <citation type="journal article" date="2019" name="Int. J. Syst. Evol. Microbiol.">
        <title>The Global Catalogue of Microorganisms (GCM) 10K type strain sequencing project: providing services to taxonomists for standard genome sequencing and annotation.</title>
        <authorList>
            <consortium name="The Broad Institute Genomics Platform"/>
            <consortium name="The Broad Institute Genome Sequencing Center for Infectious Disease"/>
            <person name="Wu L."/>
            <person name="Ma J."/>
        </authorList>
    </citation>
    <scope>NUCLEOTIDE SEQUENCE [LARGE SCALE GENOMIC DNA]</scope>
    <source>
        <strain evidence="4">JCM 4816</strain>
    </source>
</reference>
<feature type="transmembrane region" description="Helical" evidence="2">
    <location>
        <begin position="65"/>
        <end position="83"/>
    </location>
</feature>
<keyword evidence="4" id="KW-1185">Reference proteome</keyword>
<organism evidence="3 4">
    <name type="scientific">Streptomyces prasinosporus</name>
    <dbReference type="NCBI Taxonomy" id="68256"/>
    <lineage>
        <taxon>Bacteria</taxon>
        <taxon>Bacillati</taxon>
        <taxon>Actinomycetota</taxon>
        <taxon>Actinomycetes</taxon>
        <taxon>Kitasatosporales</taxon>
        <taxon>Streptomycetaceae</taxon>
        <taxon>Streptomyces</taxon>
        <taxon>Streptomyces albogriseolus group</taxon>
    </lineage>
</organism>
<sequence>MGQEPERGAPRTAPAPGQRSVTGGTLIAVGRALRFLGFVLAVGGGSGLARAFFSDPGPDVERIHWALRVLIVLAVSGTGWAVFDAGRGLVVRGRQHRAPVITSFEQLRGERYLLYLRPFALDERMSEAPPDTPGASGRSPFEVPGLTTEEFLIGLFSRHGRVVAVGRPGEQLPLLGAERGYLPLQDWRHTVSGLIQGAHTVLMSVAPGPGTVWEFTEVLRTTEPERLVLMIACDPSDYDLFRADAASEYAARRSREGGTWAPLPALPDCPEAPQPAKRKWAVPLRALVTFDRDWKPALFRFVVTVPRWRHVWTVRRLVRRQLEPVLGPLSALPEKRAADTVPPRTSADPPASPPPPAPPPRQPLLGSVLVHRTVTSRGRRTPGRRRRRT</sequence>
<feature type="compositionally biased region" description="Basic residues" evidence="1">
    <location>
        <begin position="377"/>
        <end position="389"/>
    </location>
</feature>
<proteinExistence type="predicted"/>
<dbReference type="Proteomes" id="UP001501455">
    <property type="component" value="Unassembled WGS sequence"/>
</dbReference>
<accession>A0ABP6UDY2</accession>
<protein>
    <submittedName>
        <fullName evidence="3">Uncharacterized protein</fullName>
    </submittedName>
</protein>
<feature type="transmembrane region" description="Helical" evidence="2">
    <location>
        <begin position="32"/>
        <end position="53"/>
    </location>
</feature>
<name>A0ABP6UDY2_9ACTN</name>
<keyword evidence="2" id="KW-0812">Transmembrane</keyword>
<comment type="caution">
    <text evidence="3">The sequence shown here is derived from an EMBL/GenBank/DDBJ whole genome shotgun (WGS) entry which is preliminary data.</text>
</comment>
<evidence type="ECO:0000313" key="3">
    <source>
        <dbReference type="EMBL" id="GAA3504724.1"/>
    </source>
</evidence>
<evidence type="ECO:0000256" key="1">
    <source>
        <dbReference type="SAM" id="MobiDB-lite"/>
    </source>
</evidence>
<keyword evidence="2" id="KW-1133">Transmembrane helix</keyword>
<feature type="region of interest" description="Disordered" evidence="1">
    <location>
        <begin position="333"/>
        <end position="389"/>
    </location>
</feature>
<evidence type="ECO:0000313" key="4">
    <source>
        <dbReference type="Proteomes" id="UP001501455"/>
    </source>
</evidence>
<dbReference type="EMBL" id="BAAAXF010000082">
    <property type="protein sequence ID" value="GAA3504724.1"/>
    <property type="molecule type" value="Genomic_DNA"/>
</dbReference>
<evidence type="ECO:0000256" key="2">
    <source>
        <dbReference type="SAM" id="Phobius"/>
    </source>
</evidence>
<gene>
    <name evidence="3" type="ORF">GCM10019016_118370</name>
</gene>